<dbReference type="PANTHER" id="PTHR37984">
    <property type="entry name" value="PROTEIN CBG26694"/>
    <property type="match status" value="1"/>
</dbReference>
<proteinExistence type="predicted"/>
<dbReference type="GO" id="GO:0042575">
    <property type="term" value="C:DNA polymerase complex"/>
    <property type="evidence" value="ECO:0007669"/>
    <property type="project" value="UniProtKB-ARBA"/>
</dbReference>
<evidence type="ECO:0000256" key="6">
    <source>
        <dbReference type="ARBA" id="ARBA00022801"/>
    </source>
</evidence>
<gene>
    <name evidence="10" type="ORF">DMN91_005038</name>
</gene>
<dbReference type="GO" id="GO:0003964">
    <property type="term" value="F:RNA-directed DNA polymerase activity"/>
    <property type="evidence" value="ECO:0007669"/>
    <property type="project" value="UniProtKB-KW"/>
</dbReference>
<dbReference type="Gene3D" id="1.10.340.70">
    <property type="match status" value="1"/>
</dbReference>
<dbReference type="InterPro" id="IPR050951">
    <property type="entry name" value="Retrovirus_Pol_polyprotein"/>
</dbReference>
<dbReference type="InterPro" id="IPR041588">
    <property type="entry name" value="Integrase_H2C2"/>
</dbReference>
<keyword evidence="7" id="KW-0695">RNA-directed DNA polymerase</keyword>
<protein>
    <recommendedName>
        <fullName evidence="1">RNA-directed DNA polymerase</fullName>
        <ecNumber evidence="1">2.7.7.49</ecNumber>
    </recommendedName>
</protein>
<dbReference type="CDD" id="cd09274">
    <property type="entry name" value="RNase_HI_RT_Ty3"/>
    <property type="match status" value="1"/>
</dbReference>
<evidence type="ECO:0000256" key="7">
    <source>
        <dbReference type="ARBA" id="ARBA00022918"/>
    </source>
</evidence>
<feature type="region of interest" description="Disordered" evidence="8">
    <location>
        <begin position="524"/>
        <end position="555"/>
    </location>
</feature>
<feature type="compositionally biased region" description="Polar residues" evidence="8">
    <location>
        <begin position="530"/>
        <end position="555"/>
    </location>
</feature>
<dbReference type="PANTHER" id="PTHR37984:SF7">
    <property type="entry name" value="INTEGRASE CATALYTIC DOMAIN-CONTAINING PROTEIN"/>
    <property type="match status" value="1"/>
</dbReference>
<dbReference type="OrthoDB" id="7554847at2759"/>
<organism evidence="10">
    <name type="scientific">Ooceraea biroi</name>
    <name type="common">Clonal raider ant</name>
    <name type="synonym">Cerapachys biroi</name>
    <dbReference type="NCBI Taxonomy" id="2015173"/>
    <lineage>
        <taxon>Eukaryota</taxon>
        <taxon>Metazoa</taxon>
        <taxon>Ecdysozoa</taxon>
        <taxon>Arthropoda</taxon>
        <taxon>Hexapoda</taxon>
        <taxon>Insecta</taxon>
        <taxon>Pterygota</taxon>
        <taxon>Neoptera</taxon>
        <taxon>Endopterygota</taxon>
        <taxon>Hymenoptera</taxon>
        <taxon>Apocrita</taxon>
        <taxon>Aculeata</taxon>
        <taxon>Formicoidea</taxon>
        <taxon>Formicidae</taxon>
        <taxon>Dorylinae</taxon>
        <taxon>Ooceraea</taxon>
    </lineage>
</organism>
<dbReference type="EC" id="2.7.7.49" evidence="1"/>
<dbReference type="EMBL" id="QOIP01000005">
    <property type="protein sequence ID" value="RLU22760.1"/>
    <property type="molecule type" value="Genomic_DNA"/>
</dbReference>
<dbReference type="Gene3D" id="3.30.420.10">
    <property type="entry name" value="Ribonuclease H-like superfamily/Ribonuclease H"/>
    <property type="match status" value="1"/>
</dbReference>
<dbReference type="SUPFAM" id="SSF53098">
    <property type="entry name" value="Ribonuclease H-like"/>
    <property type="match status" value="1"/>
</dbReference>
<evidence type="ECO:0000256" key="4">
    <source>
        <dbReference type="ARBA" id="ARBA00022722"/>
    </source>
</evidence>
<sequence length="555" mass="65389">MLFYYRITGLLRMHQRHFTPAQSSWAQIEKELYAIVYGCEKFRQYILGQTFIVESDHKPLVSIFKKTIAEVPIRLQKMRMRLQPFDFELQYKPGTKLVIVDTLSRAHLKNSEDDIDPNLYILDVTIAGYMSNLKRSEFVSKTAQDAEVQTVIKLIREGWPEEIKDVSNEAKAYHTYHNDMYEYNGLLFKNDCVVVPKQLRPDIVDRLHYNHLGIEKTKARAREIVFWPGMSKQIQEKIANCKTCLRFQRSNNIETLKPTEIMDGLWEMVGIDFFKFQNRIYLLITDYFSQYVDVIHLRDESAMTTIKALKSCFIRWGIPNIIRSDNGSQFTSREFKNFAKTWNFKHVTSSPIYPRSNGMVERQIQTVKRIFKKAFYDKKDPYLAMLELMNTQITNEIKSPNQILLRRNVRGVVFDFFDKNKLIYEEHKQKLKSRQVNQKRFHDRRARDLPELQLNQNVRVQKPNGQWDRAVVIDKNNNGRAYTIKTEDDRTLIRNRIHLSGDSGEPFESKEEPQYYDHLAESLTDLGENHQIQETPDPSSSEIVDNSQRSATPRS</sequence>
<evidence type="ECO:0000256" key="5">
    <source>
        <dbReference type="ARBA" id="ARBA00022759"/>
    </source>
</evidence>
<dbReference type="InterPro" id="IPR043502">
    <property type="entry name" value="DNA/RNA_pol_sf"/>
</dbReference>
<dbReference type="Pfam" id="PF00665">
    <property type="entry name" value="rve"/>
    <property type="match status" value="1"/>
</dbReference>
<evidence type="ECO:0000256" key="1">
    <source>
        <dbReference type="ARBA" id="ARBA00012493"/>
    </source>
</evidence>
<dbReference type="InterPro" id="IPR012337">
    <property type="entry name" value="RNaseH-like_sf"/>
</dbReference>
<evidence type="ECO:0000313" key="10">
    <source>
        <dbReference type="EMBL" id="RLU22760.1"/>
    </source>
</evidence>
<accession>A0A3L8DQP0</accession>
<keyword evidence="3" id="KW-0548">Nucleotidyltransferase</keyword>
<reference evidence="10" key="2">
    <citation type="submission" date="2018-07" db="EMBL/GenBank/DDBJ databases">
        <authorList>
            <person name="Mckenzie S.K."/>
            <person name="Kronauer D.J.C."/>
        </authorList>
    </citation>
    <scope>NUCLEOTIDE SEQUENCE</scope>
    <source>
        <strain evidence="10">Clonal line C1</strain>
    </source>
</reference>
<dbReference type="InterPro" id="IPR041373">
    <property type="entry name" value="RT_RNaseH"/>
</dbReference>
<dbReference type="InterPro" id="IPR036397">
    <property type="entry name" value="RNaseH_sf"/>
</dbReference>
<evidence type="ECO:0000256" key="3">
    <source>
        <dbReference type="ARBA" id="ARBA00022695"/>
    </source>
</evidence>
<dbReference type="Proteomes" id="UP000279307">
    <property type="component" value="Chromosome 5"/>
</dbReference>
<dbReference type="GO" id="GO:0016787">
    <property type="term" value="F:hydrolase activity"/>
    <property type="evidence" value="ECO:0007669"/>
    <property type="project" value="UniProtKB-KW"/>
</dbReference>
<evidence type="ECO:0000256" key="2">
    <source>
        <dbReference type="ARBA" id="ARBA00022679"/>
    </source>
</evidence>
<evidence type="ECO:0000259" key="9">
    <source>
        <dbReference type="PROSITE" id="PS50994"/>
    </source>
</evidence>
<feature type="domain" description="Integrase catalytic" evidence="9">
    <location>
        <begin position="254"/>
        <end position="421"/>
    </location>
</feature>
<dbReference type="GO" id="GO:0015074">
    <property type="term" value="P:DNA integration"/>
    <property type="evidence" value="ECO:0007669"/>
    <property type="project" value="InterPro"/>
</dbReference>
<keyword evidence="5" id="KW-0255">Endonuclease</keyword>
<dbReference type="Pfam" id="PF17921">
    <property type="entry name" value="Integrase_H2C2"/>
    <property type="match status" value="1"/>
</dbReference>
<keyword evidence="6" id="KW-0378">Hydrolase</keyword>
<keyword evidence="4" id="KW-0540">Nuclease</keyword>
<dbReference type="AlphaFoldDB" id="A0A3L8DQP0"/>
<reference evidence="10" key="1">
    <citation type="journal article" date="2018" name="Genome Res.">
        <title>The genomic architecture and molecular evolution of ant odorant receptors.</title>
        <authorList>
            <person name="McKenzie S.K."/>
            <person name="Kronauer D.J.C."/>
        </authorList>
    </citation>
    <scope>NUCLEOTIDE SEQUENCE [LARGE SCALE GENOMIC DNA]</scope>
    <source>
        <strain evidence="10">Clonal line C1</strain>
    </source>
</reference>
<dbReference type="PROSITE" id="PS50994">
    <property type="entry name" value="INTEGRASE"/>
    <property type="match status" value="1"/>
</dbReference>
<name>A0A3L8DQP0_OOCBI</name>
<dbReference type="FunFam" id="1.10.340.70:FF:000003">
    <property type="entry name" value="Protein CBG25708"/>
    <property type="match status" value="1"/>
</dbReference>
<dbReference type="GO" id="GO:0004519">
    <property type="term" value="F:endonuclease activity"/>
    <property type="evidence" value="ECO:0007669"/>
    <property type="project" value="UniProtKB-KW"/>
</dbReference>
<dbReference type="SUPFAM" id="SSF56672">
    <property type="entry name" value="DNA/RNA polymerases"/>
    <property type="match status" value="1"/>
</dbReference>
<keyword evidence="2" id="KW-0808">Transferase</keyword>
<dbReference type="InterPro" id="IPR001584">
    <property type="entry name" value="Integrase_cat-core"/>
</dbReference>
<evidence type="ECO:0000256" key="8">
    <source>
        <dbReference type="SAM" id="MobiDB-lite"/>
    </source>
</evidence>
<comment type="caution">
    <text evidence="10">The sequence shown here is derived from an EMBL/GenBank/DDBJ whole genome shotgun (WGS) entry which is preliminary data.</text>
</comment>
<dbReference type="GO" id="GO:0003676">
    <property type="term" value="F:nucleic acid binding"/>
    <property type="evidence" value="ECO:0007669"/>
    <property type="project" value="InterPro"/>
</dbReference>
<dbReference type="FunFam" id="3.30.420.10:FF:000063">
    <property type="entry name" value="Retrovirus-related Pol polyprotein from transposon 297-like Protein"/>
    <property type="match status" value="1"/>
</dbReference>
<dbReference type="Pfam" id="PF17917">
    <property type="entry name" value="RT_RNaseH"/>
    <property type="match status" value="1"/>
</dbReference>